<dbReference type="OMA" id="GQFSYYK"/>
<protein>
    <recommendedName>
        <fullName evidence="2">PH domain-containing protein</fullName>
    </recommendedName>
</protein>
<evidence type="ECO:0000256" key="1">
    <source>
        <dbReference type="SAM" id="MobiDB-lite"/>
    </source>
</evidence>
<name>A7TKC5_VANPO</name>
<proteinExistence type="predicted"/>
<dbReference type="PROSITE" id="PS50003">
    <property type="entry name" value="PH_DOMAIN"/>
    <property type="match status" value="1"/>
</dbReference>
<dbReference type="Pfam" id="PF00169">
    <property type="entry name" value="PH"/>
    <property type="match status" value="1"/>
</dbReference>
<organism evidence="4">
    <name type="scientific">Vanderwaltozyma polyspora (strain ATCC 22028 / DSM 70294 / BCRC 21397 / CBS 2163 / NBRC 10782 / NRRL Y-8283 / UCD 57-17)</name>
    <name type="common">Kluyveromyces polysporus</name>
    <dbReference type="NCBI Taxonomy" id="436907"/>
    <lineage>
        <taxon>Eukaryota</taxon>
        <taxon>Fungi</taxon>
        <taxon>Dikarya</taxon>
        <taxon>Ascomycota</taxon>
        <taxon>Saccharomycotina</taxon>
        <taxon>Saccharomycetes</taxon>
        <taxon>Saccharomycetales</taxon>
        <taxon>Saccharomycetaceae</taxon>
        <taxon>Vanderwaltozyma</taxon>
    </lineage>
</organism>
<gene>
    <name evidence="3" type="ORF">Kpol_538p12</name>
</gene>
<dbReference type="HOGENOM" id="CLU_038624_0_0_1"/>
<evidence type="ECO:0000259" key="2">
    <source>
        <dbReference type="PROSITE" id="PS50003"/>
    </source>
</evidence>
<dbReference type="GO" id="GO:1902647">
    <property type="term" value="P:negative regulation of 1-phosphatidyl-1D-myo-inositol 4,5-bisphosphate biosynthetic process"/>
    <property type="evidence" value="ECO:0007669"/>
    <property type="project" value="EnsemblFungi"/>
</dbReference>
<dbReference type="FunCoup" id="A7TKC5">
    <property type="interactions" value="205"/>
</dbReference>
<dbReference type="InterPro" id="IPR011993">
    <property type="entry name" value="PH-like_dom_sf"/>
</dbReference>
<dbReference type="AlphaFoldDB" id="A7TKC5"/>
<dbReference type="eggNOG" id="ENOG502S04D">
    <property type="taxonomic scope" value="Eukaryota"/>
</dbReference>
<dbReference type="InParanoid" id="A7TKC5"/>
<dbReference type="Proteomes" id="UP000000267">
    <property type="component" value="Unassembled WGS sequence"/>
</dbReference>
<dbReference type="Gene3D" id="2.30.29.30">
    <property type="entry name" value="Pleckstrin-homology domain (PH domain)/Phosphotyrosine-binding domain (PTB)"/>
    <property type="match status" value="2"/>
</dbReference>
<dbReference type="PhylomeDB" id="A7TKC5"/>
<sequence>MQEVKQVDEVTIAKAAAANDEQKVLCASYLKKKSTLGSKPLSKNSASSIKKTTSNGDNNENSNYQHHHSWWPKHSDTNYWCVLRKNQFSYYKTRDEREAVNVIPKSQILGFRLLKDSRKMLIYTKDKILRFKMSGPELIKHWETAFNQFLEVERNKTIEDTDSSNINNITETHVDDEDEEDDDFDILDGPKHSSVQDNDVIKENNKNIRNIEPSNANPDKQFYETYDPRNPEHIILKGVIYAYVKTRFNRTKWKKVDGVLSNRSFDIYSVKSSRLKSHIGLDTVIDCVEMENPTLDTMFALVTEQRRLKFRAFNDQEMVDWIIHFKSCVLVRQKIKSHVKT</sequence>
<dbReference type="SMART" id="SM00233">
    <property type="entry name" value="PH"/>
    <property type="match status" value="2"/>
</dbReference>
<evidence type="ECO:0000313" key="4">
    <source>
        <dbReference type="Proteomes" id="UP000000267"/>
    </source>
</evidence>
<keyword evidence="4" id="KW-1185">Reference proteome</keyword>
<reference evidence="3 4" key="1">
    <citation type="journal article" date="2007" name="Proc. Natl. Acad. Sci. U.S.A.">
        <title>Independent sorting-out of thousands of duplicated gene pairs in two yeast species descended from a whole-genome duplication.</title>
        <authorList>
            <person name="Scannell D.R."/>
            <person name="Frank A.C."/>
            <person name="Conant G.C."/>
            <person name="Byrne K.P."/>
            <person name="Woolfit M."/>
            <person name="Wolfe K.H."/>
        </authorList>
    </citation>
    <scope>NUCLEOTIDE SEQUENCE [LARGE SCALE GENOMIC DNA]</scope>
    <source>
        <strain evidence="4">ATCC 22028 / DSM 70294 / BCRC 21397 / CBS 2163 / NBRC 10782 / NRRL Y-8283 / UCD 57-17</strain>
    </source>
</reference>
<dbReference type="RefSeq" id="XP_001645110.1">
    <property type="nucleotide sequence ID" value="XM_001645060.1"/>
</dbReference>
<dbReference type="OrthoDB" id="2157866at2759"/>
<dbReference type="InterPro" id="IPR001849">
    <property type="entry name" value="PH_domain"/>
</dbReference>
<dbReference type="GO" id="GO:0005546">
    <property type="term" value="F:phosphatidylinositol-4,5-bisphosphate binding"/>
    <property type="evidence" value="ECO:0007669"/>
    <property type="project" value="EnsemblFungi"/>
</dbReference>
<dbReference type="SUPFAM" id="SSF50729">
    <property type="entry name" value="PH domain-like"/>
    <property type="match status" value="2"/>
</dbReference>
<evidence type="ECO:0000313" key="3">
    <source>
        <dbReference type="EMBL" id="EDO17252.1"/>
    </source>
</evidence>
<dbReference type="KEGG" id="vpo:Kpol_538p12"/>
<feature type="region of interest" description="Disordered" evidence="1">
    <location>
        <begin position="36"/>
        <end position="61"/>
    </location>
</feature>
<dbReference type="GeneID" id="5545458"/>
<dbReference type="GO" id="GO:0005737">
    <property type="term" value="C:cytoplasm"/>
    <property type="evidence" value="ECO:0007669"/>
    <property type="project" value="EnsemblFungi"/>
</dbReference>
<dbReference type="STRING" id="436907.A7TKC5"/>
<feature type="domain" description="PH" evidence="2">
    <location>
        <begin position="233"/>
        <end position="330"/>
    </location>
</feature>
<accession>A7TKC5</accession>
<dbReference type="EMBL" id="DS480407">
    <property type="protein sequence ID" value="EDO17252.1"/>
    <property type="molecule type" value="Genomic_DNA"/>
</dbReference>
<dbReference type="GO" id="GO:0005886">
    <property type="term" value="C:plasma membrane"/>
    <property type="evidence" value="ECO:0007669"/>
    <property type="project" value="EnsemblFungi"/>
</dbReference>